<proteinExistence type="predicted"/>
<keyword evidence="1" id="KW-0472">Membrane</keyword>
<accession>A0ABT4AXE1</accession>
<reference evidence="2" key="1">
    <citation type="submission" date="2022-11" db="EMBL/GenBank/DDBJ databases">
        <authorList>
            <person name="Somphong A."/>
            <person name="Phongsopitanun W."/>
        </authorList>
    </citation>
    <scope>NUCLEOTIDE SEQUENCE</scope>
    <source>
        <strain evidence="2">Pm04-4</strain>
    </source>
</reference>
<dbReference type="RefSeq" id="WP_267562926.1">
    <property type="nucleotide sequence ID" value="NZ_JAPNTZ010000004.1"/>
</dbReference>
<dbReference type="EMBL" id="JAPNTZ010000004">
    <property type="protein sequence ID" value="MCY1138886.1"/>
    <property type="molecule type" value="Genomic_DNA"/>
</dbReference>
<dbReference type="Proteomes" id="UP001151002">
    <property type="component" value="Unassembled WGS sequence"/>
</dbReference>
<protein>
    <submittedName>
        <fullName evidence="2">Uncharacterized protein</fullName>
    </submittedName>
</protein>
<organism evidence="2 3">
    <name type="scientific">Paractinoplanes pyxinae</name>
    <dbReference type="NCBI Taxonomy" id="2997416"/>
    <lineage>
        <taxon>Bacteria</taxon>
        <taxon>Bacillati</taxon>
        <taxon>Actinomycetota</taxon>
        <taxon>Actinomycetes</taxon>
        <taxon>Micromonosporales</taxon>
        <taxon>Micromonosporaceae</taxon>
        <taxon>Paractinoplanes</taxon>
    </lineage>
</organism>
<evidence type="ECO:0000313" key="3">
    <source>
        <dbReference type="Proteomes" id="UP001151002"/>
    </source>
</evidence>
<feature type="transmembrane region" description="Helical" evidence="1">
    <location>
        <begin position="218"/>
        <end position="239"/>
    </location>
</feature>
<keyword evidence="1" id="KW-0812">Transmembrane</keyword>
<sequence>MTTVPRAGASARVPHPRGLRRFVGRAPVPSAPEVDPVERRWERTIAIAIALITVSSALVTYLALSQESKAAAADQRAVAETVMQQQQETDATARTQASGGLAARYRRMAAEAEAQAAVDPERARMTWAVANSFLLQSNIGGFVGEGTASDRFDYDNYRLMALHSFDGFGLAAGKAEQTAALADRHRAHGQRLTLCAVAMLAIVLVLTVARQARRRLRILLFSGAAAGFGGALLAAAWSFA</sequence>
<name>A0ABT4AXE1_9ACTN</name>
<keyword evidence="1" id="KW-1133">Transmembrane helix</keyword>
<evidence type="ECO:0000313" key="2">
    <source>
        <dbReference type="EMBL" id="MCY1138886.1"/>
    </source>
</evidence>
<feature type="transmembrane region" description="Helical" evidence="1">
    <location>
        <begin position="192"/>
        <end position="212"/>
    </location>
</feature>
<feature type="transmembrane region" description="Helical" evidence="1">
    <location>
        <begin position="45"/>
        <end position="64"/>
    </location>
</feature>
<evidence type="ECO:0000256" key="1">
    <source>
        <dbReference type="SAM" id="Phobius"/>
    </source>
</evidence>
<comment type="caution">
    <text evidence="2">The sequence shown here is derived from an EMBL/GenBank/DDBJ whole genome shotgun (WGS) entry which is preliminary data.</text>
</comment>
<gene>
    <name evidence="2" type="ORF">OWR29_12830</name>
</gene>
<keyword evidence="3" id="KW-1185">Reference proteome</keyword>